<keyword evidence="1" id="KW-0812">Transmembrane</keyword>
<feature type="transmembrane region" description="Helical" evidence="1">
    <location>
        <begin position="29"/>
        <end position="49"/>
    </location>
</feature>
<reference evidence="2" key="1">
    <citation type="journal article" date="2020" name="Nature">
        <title>Giant virus diversity and host interactions through global metagenomics.</title>
        <authorList>
            <person name="Schulz F."/>
            <person name="Roux S."/>
            <person name="Paez-Espino D."/>
            <person name="Jungbluth S."/>
            <person name="Walsh D.A."/>
            <person name="Denef V.J."/>
            <person name="McMahon K.D."/>
            <person name="Konstantinidis K.T."/>
            <person name="Eloe-Fadrosh E.A."/>
            <person name="Kyrpides N.C."/>
            <person name="Woyke T."/>
        </authorList>
    </citation>
    <scope>NUCLEOTIDE SEQUENCE</scope>
    <source>
        <strain evidence="2">GVMAG-S-1101171-110</strain>
    </source>
</reference>
<dbReference type="AlphaFoldDB" id="A0A6C0K6R1"/>
<accession>A0A6C0K6R1</accession>
<keyword evidence="1" id="KW-1133">Transmembrane helix</keyword>
<sequence length="84" mass="9304">MSKCPYAFVLGIPGQGVHAARILGFSLNDILATIVVAIITSYAFNISFIKSFLYWFILGEILHYIFGVQTEFLSRLGIVTACKN</sequence>
<proteinExistence type="predicted"/>
<protein>
    <submittedName>
        <fullName evidence="2">Uncharacterized protein</fullName>
    </submittedName>
</protein>
<dbReference type="EMBL" id="MN740800">
    <property type="protein sequence ID" value="QHU12490.1"/>
    <property type="molecule type" value="Genomic_DNA"/>
</dbReference>
<evidence type="ECO:0000256" key="1">
    <source>
        <dbReference type="SAM" id="Phobius"/>
    </source>
</evidence>
<name>A0A6C0K6R1_9ZZZZ</name>
<keyword evidence="1" id="KW-0472">Membrane</keyword>
<organism evidence="2">
    <name type="scientific">viral metagenome</name>
    <dbReference type="NCBI Taxonomy" id="1070528"/>
    <lineage>
        <taxon>unclassified sequences</taxon>
        <taxon>metagenomes</taxon>
        <taxon>organismal metagenomes</taxon>
    </lineage>
</organism>
<evidence type="ECO:0000313" key="2">
    <source>
        <dbReference type="EMBL" id="QHU12490.1"/>
    </source>
</evidence>